<comment type="caution">
    <text evidence="1">The sequence shown here is derived from an EMBL/GenBank/DDBJ whole genome shotgun (WGS) entry which is preliminary data.</text>
</comment>
<dbReference type="AlphaFoldDB" id="A0A1S1LDU1"/>
<proteinExistence type="predicted"/>
<evidence type="ECO:0000313" key="2">
    <source>
        <dbReference type="Proteomes" id="UP000180043"/>
    </source>
</evidence>
<evidence type="ECO:0000313" key="1">
    <source>
        <dbReference type="EMBL" id="OHU49603.1"/>
    </source>
</evidence>
<accession>A0A1S1LDU1</accession>
<reference evidence="1 2" key="1">
    <citation type="submission" date="2016-10" db="EMBL/GenBank/DDBJ databases">
        <title>Evaluation of Human, Veterinary and Environmental Mycobacterium chelonae Isolates by Core Genome Phylogenomic Analysis, Targeted Gene Comparison, and Anti-microbial Susceptibility Patterns: A Tale of Mistaken Identities.</title>
        <authorList>
            <person name="Fogelson S.B."/>
            <person name="Camus A.C."/>
            <person name="Lorenz W."/>
            <person name="Vasireddy R."/>
            <person name="Vasireddy S."/>
            <person name="Smith T."/>
            <person name="Brown-Elliott B.A."/>
            <person name="Wallace R.J.Jr."/>
            <person name="Hasan N.A."/>
            <person name="Reischl U."/>
            <person name="Sanchez S."/>
        </authorList>
    </citation>
    <scope>NUCLEOTIDE SEQUENCE [LARGE SCALE GENOMIC DNA]</scope>
    <source>
        <strain evidence="1 2">15515</strain>
    </source>
</reference>
<dbReference type="PANTHER" id="PTHR33055:SF15">
    <property type="entry name" value="TRANSPOSASE-RELATED"/>
    <property type="match status" value="1"/>
</dbReference>
<dbReference type="PANTHER" id="PTHR33055">
    <property type="entry name" value="TRANSPOSASE FOR INSERTION SEQUENCE ELEMENT IS1111A"/>
    <property type="match status" value="1"/>
</dbReference>
<protein>
    <recommendedName>
        <fullName evidence="3">IS110 family transposase</fullName>
    </recommendedName>
</protein>
<gene>
    <name evidence="1" type="ORF">BKG82_24010</name>
</gene>
<dbReference type="InterPro" id="IPR047650">
    <property type="entry name" value="Transpos_IS110"/>
</dbReference>
<name>A0A1S1LDU1_MYCCH</name>
<organism evidence="1 2">
    <name type="scientific">Mycobacteroides chelonae</name>
    <name type="common">Mycobacterium chelonae</name>
    <dbReference type="NCBI Taxonomy" id="1774"/>
    <lineage>
        <taxon>Bacteria</taxon>
        <taxon>Bacillati</taxon>
        <taxon>Actinomycetota</taxon>
        <taxon>Actinomycetes</taxon>
        <taxon>Mycobacteriales</taxon>
        <taxon>Mycobacteriaceae</taxon>
        <taxon>Mycobacteroides</taxon>
    </lineage>
</organism>
<sequence length="148" mass="16533">MPLTIRALRDLTHARTHITRECSREVMRLEKLLEDAGIKLTSVATDITGVSGRAMLEALIAGQNDPAMIADLAKRTLRRKIPALTEALIGRFSEHHAFMSRLFLDRIDAHTADIGRLDERIEEAMAPFRLTRELLMSIPGFSGKTAEV</sequence>
<dbReference type="EMBL" id="MLIQ01000029">
    <property type="protein sequence ID" value="OHU49603.1"/>
    <property type="molecule type" value="Genomic_DNA"/>
</dbReference>
<evidence type="ECO:0008006" key="3">
    <source>
        <dbReference type="Google" id="ProtNLM"/>
    </source>
</evidence>
<dbReference type="Proteomes" id="UP000180043">
    <property type="component" value="Unassembled WGS sequence"/>
</dbReference>